<sequence>MCGSLNEDLLMGRKLKSIEYKYVATRTLKDSISRDIEKEVDHLMRNEYPSPVKPKKRTPTENIRVFCHSSSVTLKNVQKQAKLWDLVKSSITNF</sequence>
<organism evidence="1 2">
    <name type="scientific">Thlaspi arvense</name>
    <name type="common">Field penny-cress</name>
    <dbReference type="NCBI Taxonomy" id="13288"/>
    <lineage>
        <taxon>Eukaryota</taxon>
        <taxon>Viridiplantae</taxon>
        <taxon>Streptophyta</taxon>
        <taxon>Embryophyta</taxon>
        <taxon>Tracheophyta</taxon>
        <taxon>Spermatophyta</taxon>
        <taxon>Magnoliopsida</taxon>
        <taxon>eudicotyledons</taxon>
        <taxon>Gunneridae</taxon>
        <taxon>Pentapetalae</taxon>
        <taxon>rosids</taxon>
        <taxon>malvids</taxon>
        <taxon>Brassicales</taxon>
        <taxon>Brassicaceae</taxon>
        <taxon>Thlaspideae</taxon>
        <taxon>Thlaspi</taxon>
    </lineage>
</organism>
<dbReference type="Proteomes" id="UP000836841">
    <property type="component" value="Chromosome 6"/>
</dbReference>
<reference evidence="1 2" key="1">
    <citation type="submission" date="2022-03" db="EMBL/GenBank/DDBJ databases">
        <authorList>
            <person name="Nunn A."/>
            <person name="Chopra R."/>
            <person name="Nunn A."/>
            <person name="Contreras Garrido A."/>
        </authorList>
    </citation>
    <scope>NUCLEOTIDE SEQUENCE [LARGE SCALE GENOMIC DNA]</scope>
</reference>
<evidence type="ECO:0000313" key="1">
    <source>
        <dbReference type="EMBL" id="CAH2072647.1"/>
    </source>
</evidence>
<evidence type="ECO:0000313" key="2">
    <source>
        <dbReference type="Proteomes" id="UP000836841"/>
    </source>
</evidence>
<proteinExistence type="predicted"/>
<name>A0AAU9SY73_THLAR</name>
<keyword evidence="2" id="KW-1185">Reference proteome</keyword>
<accession>A0AAU9SY73</accession>
<dbReference type="AlphaFoldDB" id="A0AAU9SY73"/>
<protein>
    <submittedName>
        <fullName evidence="1">Uncharacterized protein</fullName>
    </submittedName>
</protein>
<gene>
    <name evidence="1" type="ORF">TAV2_LOCUS20279</name>
</gene>
<dbReference type="EMBL" id="OU466862">
    <property type="protein sequence ID" value="CAH2072647.1"/>
    <property type="molecule type" value="Genomic_DNA"/>
</dbReference>